<evidence type="ECO:0000313" key="3">
    <source>
        <dbReference type="Proteomes" id="UP000800036"/>
    </source>
</evidence>
<dbReference type="AlphaFoldDB" id="A0A6A5UZ19"/>
<gene>
    <name evidence="2" type="ORF">BU23DRAFT_220602</name>
</gene>
<organism evidence="2 3">
    <name type="scientific">Bimuria novae-zelandiae CBS 107.79</name>
    <dbReference type="NCBI Taxonomy" id="1447943"/>
    <lineage>
        <taxon>Eukaryota</taxon>
        <taxon>Fungi</taxon>
        <taxon>Dikarya</taxon>
        <taxon>Ascomycota</taxon>
        <taxon>Pezizomycotina</taxon>
        <taxon>Dothideomycetes</taxon>
        <taxon>Pleosporomycetidae</taxon>
        <taxon>Pleosporales</taxon>
        <taxon>Massarineae</taxon>
        <taxon>Didymosphaeriaceae</taxon>
        <taxon>Bimuria</taxon>
    </lineage>
</organism>
<evidence type="ECO:0000256" key="1">
    <source>
        <dbReference type="SAM" id="MobiDB-lite"/>
    </source>
</evidence>
<keyword evidence="3" id="KW-1185">Reference proteome</keyword>
<sequence>MGRSPSTLTRNAASRCRVIQAYKPPLSASLREIRAEYSNWALKWLSRNALFVFTDETYISAGGRPHNRTRITIEHGRPAERCGFYTDPIYFKLMFGVPCARTSTSSAHASYGKRKRPRKRTSTSSSLTWRTSPSVRRPHFRK</sequence>
<name>A0A6A5UZ19_9PLEO</name>
<feature type="region of interest" description="Disordered" evidence="1">
    <location>
        <begin position="103"/>
        <end position="142"/>
    </location>
</feature>
<feature type="compositionally biased region" description="Basic residues" evidence="1">
    <location>
        <begin position="111"/>
        <end position="121"/>
    </location>
</feature>
<dbReference type="EMBL" id="ML976704">
    <property type="protein sequence ID" value="KAF1970055.1"/>
    <property type="molecule type" value="Genomic_DNA"/>
</dbReference>
<reference evidence="2" key="1">
    <citation type="journal article" date="2020" name="Stud. Mycol.">
        <title>101 Dothideomycetes genomes: a test case for predicting lifestyles and emergence of pathogens.</title>
        <authorList>
            <person name="Haridas S."/>
            <person name="Albert R."/>
            <person name="Binder M."/>
            <person name="Bloem J."/>
            <person name="Labutti K."/>
            <person name="Salamov A."/>
            <person name="Andreopoulos B."/>
            <person name="Baker S."/>
            <person name="Barry K."/>
            <person name="Bills G."/>
            <person name="Bluhm B."/>
            <person name="Cannon C."/>
            <person name="Castanera R."/>
            <person name="Culley D."/>
            <person name="Daum C."/>
            <person name="Ezra D."/>
            <person name="Gonzalez J."/>
            <person name="Henrissat B."/>
            <person name="Kuo A."/>
            <person name="Liang C."/>
            <person name="Lipzen A."/>
            <person name="Lutzoni F."/>
            <person name="Magnuson J."/>
            <person name="Mondo S."/>
            <person name="Nolan M."/>
            <person name="Ohm R."/>
            <person name="Pangilinan J."/>
            <person name="Park H.-J."/>
            <person name="Ramirez L."/>
            <person name="Alfaro M."/>
            <person name="Sun H."/>
            <person name="Tritt A."/>
            <person name="Yoshinaga Y."/>
            <person name="Zwiers L.-H."/>
            <person name="Turgeon B."/>
            <person name="Goodwin S."/>
            <person name="Spatafora J."/>
            <person name="Crous P."/>
            <person name="Grigoriev I."/>
        </authorList>
    </citation>
    <scope>NUCLEOTIDE SEQUENCE</scope>
    <source>
        <strain evidence="2">CBS 107.79</strain>
    </source>
</reference>
<feature type="compositionally biased region" description="Low complexity" evidence="1">
    <location>
        <begin position="122"/>
        <end position="134"/>
    </location>
</feature>
<dbReference type="Proteomes" id="UP000800036">
    <property type="component" value="Unassembled WGS sequence"/>
</dbReference>
<protein>
    <submittedName>
        <fullName evidence="2">Uncharacterized protein</fullName>
    </submittedName>
</protein>
<proteinExistence type="predicted"/>
<evidence type="ECO:0000313" key="2">
    <source>
        <dbReference type="EMBL" id="KAF1970055.1"/>
    </source>
</evidence>
<accession>A0A6A5UZ19</accession>